<dbReference type="PANTHER" id="PTHR42685:SF22">
    <property type="entry name" value="CONDITIONED MEDIUM FACTOR RECEPTOR 1"/>
    <property type="match status" value="1"/>
</dbReference>
<sequence length="411" mass="46055">MMETNFDVIIVGAGPAGTTCALNLAPTGLKIALLDKAKFPRDKICGDALSGNVTFELNKLPTTTLKQFNSFKPKKGVQGIRFFAPNNQYIDVPFPNHKKYTELPGYVVRRYDFDNFLLEELKKHPNVKIWEGFKPENLQVTDDEVQITNGQHSLKAQFIVGADGAHSFVAKALDRFEVDKKHYAAGIRVYYENVDGFHHQGAVELHFQADLAPGYFWIFPLTDNMANVGLAVSSDQGGQRQFNLKSKLDEIIRNHPNVAPRFKNAKALETVKGFGLPLGSKKRSLSGDRFLLVGDAASLIDPLTGEGIGNAMISGRLAAEHIMNGFKERNFSSVFNLRYDELIYEKLGAELQLSSKMKKLFKHPRLLNFIAKKAKKNVALQEVLTGMFDDLNLKKKLGDPLFYWRLFISGK</sequence>
<name>A0ABT8KJN7_9BACT</name>
<dbReference type="InterPro" id="IPR036188">
    <property type="entry name" value="FAD/NAD-bd_sf"/>
</dbReference>
<keyword evidence="3" id="KW-1185">Reference proteome</keyword>
<gene>
    <name evidence="2" type="ORF">QQ008_06105</name>
</gene>
<accession>A0ABT8KJN7</accession>
<proteinExistence type="predicted"/>
<feature type="domain" description="FAD-binding" evidence="1">
    <location>
        <begin position="6"/>
        <end position="312"/>
    </location>
</feature>
<dbReference type="Proteomes" id="UP001172082">
    <property type="component" value="Unassembled WGS sequence"/>
</dbReference>
<dbReference type="InterPro" id="IPR011777">
    <property type="entry name" value="Geranylgeranyl_Rdtase_fam"/>
</dbReference>
<comment type="caution">
    <text evidence="2">The sequence shown here is derived from an EMBL/GenBank/DDBJ whole genome shotgun (WGS) entry which is preliminary data.</text>
</comment>
<dbReference type="Gene3D" id="3.50.50.60">
    <property type="entry name" value="FAD/NAD(P)-binding domain"/>
    <property type="match status" value="1"/>
</dbReference>
<dbReference type="EMBL" id="JAUJEA010000002">
    <property type="protein sequence ID" value="MDN5200922.1"/>
    <property type="molecule type" value="Genomic_DNA"/>
</dbReference>
<dbReference type="RefSeq" id="WP_346750952.1">
    <property type="nucleotide sequence ID" value="NZ_JAUJEA010000002.1"/>
</dbReference>
<evidence type="ECO:0000313" key="2">
    <source>
        <dbReference type="EMBL" id="MDN5200922.1"/>
    </source>
</evidence>
<dbReference type="PRINTS" id="PR00420">
    <property type="entry name" value="RNGMNOXGNASE"/>
</dbReference>
<reference evidence="2" key="1">
    <citation type="submission" date="2023-06" db="EMBL/GenBank/DDBJ databases">
        <title>Genomic of Parafulvivirga corallium.</title>
        <authorList>
            <person name="Wang G."/>
        </authorList>
    </citation>
    <scope>NUCLEOTIDE SEQUENCE</scope>
    <source>
        <strain evidence="2">BMA10</strain>
    </source>
</reference>
<dbReference type="InterPro" id="IPR002938">
    <property type="entry name" value="FAD-bd"/>
</dbReference>
<dbReference type="PANTHER" id="PTHR42685">
    <property type="entry name" value="GERANYLGERANYL DIPHOSPHATE REDUCTASE"/>
    <property type="match status" value="1"/>
</dbReference>
<protein>
    <submittedName>
        <fullName evidence="2">Geranylgeranyl reductase family protein</fullName>
    </submittedName>
</protein>
<evidence type="ECO:0000259" key="1">
    <source>
        <dbReference type="Pfam" id="PF01494"/>
    </source>
</evidence>
<dbReference type="SUPFAM" id="SSF51905">
    <property type="entry name" value="FAD/NAD(P)-binding domain"/>
    <property type="match status" value="1"/>
</dbReference>
<dbReference type="Pfam" id="PF01494">
    <property type="entry name" value="FAD_binding_3"/>
    <property type="match status" value="1"/>
</dbReference>
<dbReference type="InterPro" id="IPR050407">
    <property type="entry name" value="Geranylgeranyl_reductase"/>
</dbReference>
<organism evidence="2 3">
    <name type="scientific">Splendidivirga corallicola</name>
    <dbReference type="NCBI Taxonomy" id="3051826"/>
    <lineage>
        <taxon>Bacteria</taxon>
        <taxon>Pseudomonadati</taxon>
        <taxon>Bacteroidota</taxon>
        <taxon>Cytophagia</taxon>
        <taxon>Cytophagales</taxon>
        <taxon>Splendidivirgaceae</taxon>
        <taxon>Splendidivirga</taxon>
    </lineage>
</organism>
<evidence type="ECO:0000313" key="3">
    <source>
        <dbReference type="Proteomes" id="UP001172082"/>
    </source>
</evidence>
<dbReference type="NCBIfam" id="TIGR02032">
    <property type="entry name" value="GG-red-SF"/>
    <property type="match status" value="1"/>
</dbReference>